<evidence type="ECO:0000313" key="2">
    <source>
        <dbReference type="Proteomes" id="UP000828390"/>
    </source>
</evidence>
<dbReference type="Proteomes" id="UP000828390">
    <property type="component" value="Unassembled WGS sequence"/>
</dbReference>
<accession>A0A9D4IHH3</accession>
<sequence length="73" mass="8669">MQQPTNTEFIWLWTISQLGLRNHQQGEICGQPFYTLPQIQYGKLILDNTPSQYEHQKTYLRDNLPRSCNQCLQ</sequence>
<protein>
    <submittedName>
        <fullName evidence="1">Uncharacterized protein</fullName>
    </submittedName>
</protein>
<name>A0A9D4IHH3_DREPO</name>
<comment type="caution">
    <text evidence="1">The sequence shown here is derived from an EMBL/GenBank/DDBJ whole genome shotgun (WGS) entry which is preliminary data.</text>
</comment>
<reference evidence="1" key="1">
    <citation type="journal article" date="2019" name="bioRxiv">
        <title>The Genome of the Zebra Mussel, Dreissena polymorpha: A Resource for Invasive Species Research.</title>
        <authorList>
            <person name="McCartney M.A."/>
            <person name="Auch B."/>
            <person name="Kono T."/>
            <person name="Mallez S."/>
            <person name="Zhang Y."/>
            <person name="Obille A."/>
            <person name="Becker A."/>
            <person name="Abrahante J.E."/>
            <person name="Garbe J."/>
            <person name="Badalamenti J.P."/>
            <person name="Herman A."/>
            <person name="Mangelson H."/>
            <person name="Liachko I."/>
            <person name="Sullivan S."/>
            <person name="Sone E.D."/>
            <person name="Koren S."/>
            <person name="Silverstein K.A.T."/>
            <person name="Beckman K.B."/>
            <person name="Gohl D.M."/>
        </authorList>
    </citation>
    <scope>NUCLEOTIDE SEQUENCE</scope>
    <source>
        <strain evidence="1">Duluth1</strain>
        <tissue evidence="1">Whole animal</tissue>
    </source>
</reference>
<proteinExistence type="predicted"/>
<dbReference type="EMBL" id="JAIWYP010000009">
    <property type="protein sequence ID" value="KAH3774320.1"/>
    <property type="molecule type" value="Genomic_DNA"/>
</dbReference>
<gene>
    <name evidence="1" type="ORF">DPMN_175699</name>
</gene>
<organism evidence="1 2">
    <name type="scientific">Dreissena polymorpha</name>
    <name type="common">Zebra mussel</name>
    <name type="synonym">Mytilus polymorpha</name>
    <dbReference type="NCBI Taxonomy" id="45954"/>
    <lineage>
        <taxon>Eukaryota</taxon>
        <taxon>Metazoa</taxon>
        <taxon>Spiralia</taxon>
        <taxon>Lophotrochozoa</taxon>
        <taxon>Mollusca</taxon>
        <taxon>Bivalvia</taxon>
        <taxon>Autobranchia</taxon>
        <taxon>Heteroconchia</taxon>
        <taxon>Euheterodonta</taxon>
        <taxon>Imparidentia</taxon>
        <taxon>Neoheterodontei</taxon>
        <taxon>Myida</taxon>
        <taxon>Dreissenoidea</taxon>
        <taxon>Dreissenidae</taxon>
        <taxon>Dreissena</taxon>
    </lineage>
</organism>
<keyword evidence="2" id="KW-1185">Reference proteome</keyword>
<dbReference type="AlphaFoldDB" id="A0A9D4IHH3"/>
<evidence type="ECO:0000313" key="1">
    <source>
        <dbReference type="EMBL" id="KAH3774320.1"/>
    </source>
</evidence>
<reference evidence="1" key="2">
    <citation type="submission" date="2020-11" db="EMBL/GenBank/DDBJ databases">
        <authorList>
            <person name="McCartney M.A."/>
            <person name="Auch B."/>
            <person name="Kono T."/>
            <person name="Mallez S."/>
            <person name="Becker A."/>
            <person name="Gohl D.M."/>
            <person name="Silverstein K.A.T."/>
            <person name="Koren S."/>
            <person name="Bechman K.B."/>
            <person name="Herman A."/>
            <person name="Abrahante J.E."/>
            <person name="Garbe J."/>
        </authorList>
    </citation>
    <scope>NUCLEOTIDE SEQUENCE</scope>
    <source>
        <strain evidence="1">Duluth1</strain>
        <tissue evidence="1">Whole animal</tissue>
    </source>
</reference>